<sequence>MTSDQTETIHSIIANYNTANYQKINVYGIVTYIGSKSDKCTCITLVDDTCTETERLKCLVFDRNLSQPTSCELGDVVRLNRIKIQVFNGQPQAVCNNLFSSWIRFKRSDPQSYSGQSTTVNQDDLDRVKHLLNWLDTSPKNQALYEASLSVPREPSAVTDSDIEMAASVMNMQHLEKINHEPSKCELTKFSNVKKDTYVNIVCQICALCDNKGVKFVFVWDGTKPDFAIIQEKEFSIEQTKNKVLFSKKITEFIFTVYIFDEFVQQLQYLEPGDFVLFKNARVCPAPNKSDADLLIKMPGIQNSNQSRYGRSIQKICSLENAPQISDHGPEISQIIENLLKKSKEYDLNFVPEEQFRCEISAELFNDTFAELVEKNSKPTKKPTLLSLVNEIMNEDTQMYYSEEEAEPKDTQAMAENQNVLNQEPMIEDHSSPKMSKKIDPLAISQDIFMLKKLVNLTHICPYLSATSLGISTQMYQQQYPFYTNIKNLVEDSESKLYLKCKVIAKLYNFSAASSPPICMVFLKCKRCHYLNFTPIHLACAYQSAHLNNLLNISEVKSSSQLPGTAHQNATFAPFQTQENWQPGEQNGLNFSLDWLETATPSNFDPIACSQEQSAGSMINYGYLCPRCALSQDESQDEQILDYVYRLWLVMRDADAKLDPCLIEEDVAVQFLDGIEPIKFYTNQSKGHQVFKTIQKNFHKKFLFTIEMFNLKLIRNRNEQEEIVGAQSTKRLDYVYKIVKFEELVSS</sequence>
<evidence type="ECO:0000256" key="2">
    <source>
        <dbReference type="ARBA" id="ARBA00004574"/>
    </source>
</evidence>
<dbReference type="GO" id="GO:0016233">
    <property type="term" value="P:telomere capping"/>
    <property type="evidence" value="ECO:0007669"/>
    <property type="project" value="TreeGrafter"/>
</dbReference>
<dbReference type="SMART" id="SM00976">
    <property type="entry name" value="Telo_bind"/>
    <property type="match status" value="1"/>
</dbReference>
<dbReference type="Gene3D" id="2.40.50.140">
    <property type="entry name" value="Nucleic acid-binding proteins"/>
    <property type="match status" value="2"/>
</dbReference>
<accession>A0A3M7R4B8</accession>
<dbReference type="GO" id="GO:0000783">
    <property type="term" value="C:nuclear telomere cap complex"/>
    <property type="evidence" value="ECO:0007669"/>
    <property type="project" value="TreeGrafter"/>
</dbReference>
<comment type="similarity">
    <text evidence="3">Belongs to the telombin family.</text>
</comment>
<evidence type="ECO:0000256" key="3">
    <source>
        <dbReference type="ARBA" id="ARBA00008442"/>
    </source>
</evidence>
<keyword evidence="6" id="KW-0779">Telomere</keyword>
<keyword evidence="11" id="KW-1185">Reference proteome</keyword>
<dbReference type="Pfam" id="PF16686">
    <property type="entry name" value="POT1PC"/>
    <property type="match status" value="1"/>
</dbReference>
<evidence type="ECO:0000256" key="8">
    <source>
        <dbReference type="ARBA" id="ARBA00023242"/>
    </source>
</evidence>
<dbReference type="GO" id="GO:0098505">
    <property type="term" value="F:G-rich strand telomeric DNA binding"/>
    <property type="evidence" value="ECO:0007669"/>
    <property type="project" value="TreeGrafter"/>
</dbReference>
<dbReference type="AlphaFoldDB" id="A0A3M7R4B8"/>
<dbReference type="Pfam" id="PF02765">
    <property type="entry name" value="POT1"/>
    <property type="match status" value="1"/>
</dbReference>
<evidence type="ECO:0000259" key="9">
    <source>
        <dbReference type="SMART" id="SM00976"/>
    </source>
</evidence>
<evidence type="ECO:0000256" key="1">
    <source>
        <dbReference type="ARBA" id="ARBA00004123"/>
    </source>
</evidence>
<feature type="domain" description="Telomeric single stranded DNA binding POT1/Cdc13" evidence="9">
    <location>
        <begin position="6"/>
        <end position="136"/>
    </location>
</feature>
<dbReference type="InterPro" id="IPR028389">
    <property type="entry name" value="POT1"/>
</dbReference>
<protein>
    <recommendedName>
        <fullName evidence="4">Protection of telomeres protein 1</fullName>
    </recommendedName>
</protein>
<dbReference type="GO" id="GO:0032210">
    <property type="term" value="P:regulation of telomere maintenance via telomerase"/>
    <property type="evidence" value="ECO:0007669"/>
    <property type="project" value="TreeGrafter"/>
</dbReference>
<dbReference type="Proteomes" id="UP000276133">
    <property type="component" value="Unassembled WGS sequence"/>
</dbReference>
<name>A0A3M7R4B8_BRAPC</name>
<keyword evidence="7" id="KW-0238">DNA-binding</keyword>
<keyword evidence="8" id="KW-0539">Nucleus</keyword>
<comment type="subcellular location">
    <subcellularLocation>
        <location evidence="2">Chromosome</location>
        <location evidence="2">Telomere</location>
    </subcellularLocation>
    <subcellularLocation>
        <location evidence="1">Nucleus</location>
    </subcellularLocation>
</comment>
<dbReference type="InterPro" id="IPR011564">
    <property type="entry name" value="Telomer_end-bd_POT1/Cdc13"/>
</dbReference>
<dbReference type="PANTHER" id="PTHR14513">
    <property type="entry name" value="PROTECTION OF TELOMERES 1"/>
    <property type="match status" value="1"/>
</dbReference>
<evidence type="ECO:0000256" key="5">
    <source>
        <dbReference type="ARBA" id="ARBA00022454"/>
    </source>
</evidence>
<organism evidence="10 11">
    <name type="scientific">Brachionus plicatilis</name>
    <name type="common">Marine rotifer</name>
    <name type="synonym">Brachionus muelleri</name>
    <dbReference type="NCBI Taxonomy" id="10195"/>
    <lineage>
        <taxon>Eukaryota</taxon>
        <taxon>Metazoa</taxon>
        <taxon>Spiralia</taxon>
        <taxon>Gnathifera</taxon>
        <taxon>Rotifera</taxon>
        <taxon>Eurotatoria</taxon>
        <taxon>Monogononta</taxon>
        <taxon>Pseudotrocha</taxon>
        <taxon>Ploima</taxon>
        <taxon>Brachionidae</taxon>
        <taxon>Brachionus</taxon>
    </lineage>
</organism>
<dbReference type="PANTHER" id="PTHR14513:SF0">
    <property type="entry name" value="PROTECTION OF TELOMERES PROTEIN 1"/>
    <property type="match status" value="1"/>
</dbReference>
<keyword evidence="5" id="KW-0158">Chromosome</keyword>
<dbReference type="InterPro" id="IPR012340">
    <property type="entry name" value="NA-bd_OB-fold"/>
</dbReference>
<comment type="caution">
    <text evidence="10">The sequence shown here is derived from an EMBL/GenBank/DDBJ whole genome shotgun (WGS) entry which is preliminary data.</text>
</comment>
<dbReference type="EMBL" id="REGN01004307">
    <property type="protein sequence ID" value="RNA18085.1"/>
    <property type="molecule type" value="Genomic_DNA"/>
</dbReference>
<evidence type="ECO:0000256" key="4">
    <source>
        <dbReference type="ARBA" id="ARBA00015253"/>
    </source>
</evidence>
<gene>
    <name evidence="10" type="ORF">BpHYR1_054442</name>
</gene>
<dbReference type="InterPro" id="IPR032042">
    <property type="entry name" value="POT1PC"/>
</dbReference>
<dbReference type="GO" id="GO:0010521">
    <property type="term" value="F:telomerase inhibitor activity"/>
    <property type="evidence" value="ECO:0007669"/>
    <property type="project" value="TreeGrafter"/>
</dbReference>
<dbReference type="SUPFAM" id="SSF50249">
    <property type="entry name" value="Nucleic acid-binding proteins"/>
    <property type="match status" value="2"/>
</dbReference>
<evidence type="ECO:0000256" key="7">
    <source>
        <dbReference type="ARBA" id="ARBA00023125"/>
    </source>
</evidence>
<dbReference type="OrthoDB" id="2186770at2759"/>
<proteinExistence type="inferred from homology"/>
<reference evidence="10 11" key="1">
    <citation type="journal article" date="2018" name="Sci. Rep.">
        <title>Genomic signatures of local adaptation to the degree of environmental predictability in rotifers.</title>
        <authorList>
            <person name="Franch-Gras L."/>
            <person name="Hahn C."/>
            <person name="Garcia-Roger E.M."/>
            <person name="Carmona M.J."/>
            <person name="Serra M."/>
            <person name="Gomez A."/>
        </authorList>
    </citation>
    <scope>NUCLEOTIDE SEQUENCE [LARGE SCALE GENOMIC DNA]</scope>
    <source>
        <strain evidence="10">HYR1</strain>
    </source>
</reference>
<evidence type="ECO:0000256" key="6">
    <source>
        <dbReference type="ARBA" id="ARBA00022895"/>
    </source>
</evidence>
<evidence type="ECO:0000313" key="11">
    <source>
        <dbReference type="Proteomes" id="UP000276133"/>
    </source>
</evidence>
<dbReference type="STRING" id="10195.A0A3M7R4B8"/>
<evidence type="ECO:0000313" key="10">
    <source>
        <dbReference type="EMBL" id="RNA18085.1"/>
    </source>
</evidence>